<dbReference type="InterPro" id="IPR027417">
    <property type="entry name" value="P-loop_NTPase"/>
</dbReference>
<evidence type="ECO:0000256" key="5">
    <source>
        <dbReference type="ARBA" id="ARBA00023180"/>
    </source>
</evidence>
<proteinExistence type="inferred from homology"/>
<dbReference type="FunFam" id="3.40.50.300:FF:002853">
    <property type="entry name" value="Protein-tyrosine sulfotransferase"/>
    <property type="match status" value="1"/>
</dbReference>
<evidence type="ECO:0000313" key="9">
    <source>
        <dbReference type="EMBL" id="CAD7659594.1"/>
    </source>
</evidence>
<feature type="non-terminal residue" evidence="9">
    <location>
        <position position="305"/>
    </location>
</feature>
<accession>A0A7R9MG38</accession>
<dbReference type="GO" id="GO:0005794">
    <property type="term" value="C:Golgi apparatus"/>
    <property type="evidence" value="ECO:0007669"/>
    <property type="project" value="TreeGrafter"/>
</dbReference>
<organism evidence="9">
    <name type="scientific">Oppiella nova</name>
    <dbReference type="NCBI Taxonomy" id="334625"/>
    <lineage>
        <taxon>Eukaryota</taxon>
        <taxon>Metazoa</taxon>
        <taxon>Ecdysozoa</taxon>
        <taxon>Arthropoda</taxon>
        <taxon>Chelicerata</taxon>
        <taxon>Arachnida</taxon>
        <taxon>Acari</taxon>
        <taxon>Acariformes</taxon>
        <taxon>Sarcoptiformes</taxon>
        <taxon>Oribatida</taxon>
        <taxon>Brachypylina</taxon>
        <taxon>Oppioidea</taxon>
        <taxon>Oppiidae</taxon>
        <taxon>Oppiella</taxon>
    </lineage>
</organism>
<keyword evidence="10" id="KW-1185">Reference proteome</keyword>
<keyword evidence="8" id="KW-0812">Transmembrane</keyword>
<reference evidence="9" key="1">
    <citation type="submission" date="2020-11" db="EMBL/GenBank/DDBJ databases">
        <authorList>
            <person name="Tran Van P."/>
        </authorList>
    </citation>
    <scope>NUCLEOTIDE SEQUENCE</scope>
</reference>
<dbReference type="Proteomes" id="UP000728032">
    <property type="component" value="Unassembled WGS sequence"/>
</dbReference>
<dbReference type="EC" id="2.8.2.20" evidence="7"/>
<evidence type="ECO:0000256" key="4">
    <source>
        <dbReference type="ARBA" id="ARBA00023157"/>
    </source>
</evidence>
<dbReference type="OrthoDB" id="545675at2759"/>
<dbReference type="PANTHER" id="PTHR12788:SF10">
    <property type="entry name" value="PROTEIN-TYROSINE SULFOTRANSFERASE"/>
    <property type="match status" value="1"/>
</dbReference>
<name>A0A7R9MG38_9ACAR</name>
<comment type="catalytic activity">
    <reaction evidence="6 7">
        <text>L-tyrosyl-[protein] + 3'-phosphoadenylyl sulfate = O-sulfo-L-tyrosine-[protein] + adenosine 3',5'-bisphosphate + H(+)</text>
        <dbReference type="Rhea" id="RHEA:16801"/>
        <dbReference type="Rhea" id="RHEA-COMP:10136"/>
        <dbReference type="Rhea" id="RHEA-COMP:11688"/>
        <dbReference type="ChEBI" id="CHEBI:15378"/>
        <dbReference type="ChEBI" id="CHEBI:46858"/>
        <dbReference type="ChEBI" id="CHEBI:58339"/>
        <dbReference type="ChEBI" id="CHEBI:58343"/>
        <dbReference type="ChEBI" id="CHEBI:65286"/>
        <dbReference type="EC" id="2.8.2.20"/>
    </reaction>
</comment>
<evidence type="ECO:0000256" key="7">
    <source>
        <dbReference type="RuleBase" id="RU365018"/>
    </source>
</evidence>
<feature type="transmembrane region" description="Helical" evidence="8">
    <location>
        <begin position="19"/>
        <end position="37"/>
    </location>
</feature>
<gene>
    <name evidence="9" type="ORF">ONB1V03_LOCUS16189</name>
</gene>
<keyword evidence="8" id="KW-1133">Transmembrane helix</keyword>
<evidence type="ECO:0000313" key="10">
    <source>
        <dbReference type="Proteomes" id="UP000728032"/>
    </source>
</evidence>
<keyword evidence="5" id="KW-0325">Glycoprotein</keyword>
<dbReference type="EMBL" id="CAJPVJ010017831">
    <property type="protein sequence ID" value="CAG2176756.1"/>
    <property type="molecule type" value="Genomic_DNA"/>
</dbReference>
<comment type="similarity">
    <text evidence="2 7">Belongs to the protein sulfotransferase family.</text>
</comment>
<evidence type="ECO:0000256" key="6">
    <source>
        <dbReference type="ARBA" id="ARBA00048460"/>
    </source>
</evidence>
<protein>
    <recommendedName>
        <fullName evidence="7">Protein-tyrosine sulfotransferase</fullName>
        <ecNumber evidence="7">2.8.2.20</ecNumber>
    </recommendedName>
</protein>
<dbReference type="AlphaFoldDB" id="A0A7R9MG38"/>
<sequence>MLDTIINCEIMGGRTLKRYILMGLLCVVTIALIYQFSSPTCFSSHSPQNQWISPESQNVCKKRFVMNSKDEQSGETHKFVYNRYMPLIFIGGMPRSGTTLLRVLLDAHPDIRCGEETRVIPRLLDFGKSWFKAPLEARRQSEGGITAELLDQAVGAFILEIIVKHGTPAPRLCNKDPFTLRSAVYLRDGRAVVHSIISRKITIPGYDFNDFRKCFKKWNAAISAMHYQCQQLGTGVCLPVHYEQLVLQPKVWLEKILSFLSVPWNESVLHHEELVNKKNGISLSKLERSTDQVIKPINIEALSKW</sequence>
<keyword evidence="4" id="KW-1015">Disulfide bond</keyword>
<evidence type="ECO:0000256" key="8">
    <source>
        <dbReference type="SAM" id="Phobius"/>
    </source>
</evidence>
<dbReference type="SUPFAM" id="SSF52540">
    <property type="entry name" value="P-loop containing nucleoside triphosphate hydrolases"/>
    <property type="match status" value="1"/>
</dbReference>
<dbReference type="Gene3D" id="3.40.50.300">
    <property type="entry name" value="P-loop containing nucleotide triphosphate hydrolases"/>
    <property type="match status" value="1"/>
</dbReference>
<comment type="function">
    <text evidence="1 7">Catalyzes the O-sulfation of tyrosine residues within acidic motifs of polypeptides, using 3'-phosphoadenylyl sulfate (PAPS) as cosubstrate.</text>
</comment>
<dbReference type="Pfam" id="PF13469">
    <property type="entry name" value="Sulfotransfer_3"/>
    <property type="match status" value="1"/>
</dbReference>
<evidence type="ECO:0000256" key="2">
    <source>
        <dbReference type="ARBA" id="ARBA00009988"/>
    </source>
</evidence>
<keyword evidence="8" id="KW-0472">Membrane</keyword>
<evidence type="ECO:0000256" key="1">
    <source>
        <dbReference type="ARBA" id="ARBA00003886"/>
    </source>
</evidence>
<keyword evidence="3 7" id="KW-0808">Transferase</keyword>
<dbReference type="InterPro" id="IPR026634">
    <property type="entry name" value="TPST-like"/>
</dbReference>
<dbReference type="GO" id="GO:0008476">
    <property type="term" value="F:protein-tyrosine sulfotransferase activity"/>
    <property type="evidence" value="ECO:0007669"/>
    <property type="project" value="UniProtKB-EC"/>
</dbReference>
<evidence type="ECO:0000256" key="3">
    <source>
        <dbReference type="ARBA" id="ARBA00022679"/>
    </source>
</evidence>
<dbReference type="EMBL" id="OC932656">
    <property type="protein sequence ID" value="CAD7659594.1"/>
    <property type="molecule type" value="Genomic_DNA"/>
</dbReference>
<dbReference type="PANTHER" id="PTHR12788">
    <property type="entry name" value="PROTEIN-TYROSINE SULFOTRANSFERASE 2"/>
    <property type="match status" value="1"/>
</dbReference>